<gene>
    <name evidence="1" type="ORF">Phou_053750</name>
</gene>
<keyword evidence="2" id="KW-1185">Reference proteome</keyword>
<dbReference type="Proteomes" id="UP000482800">
    <property type="component" value="Unassembled WGS sequence"/>
</dbReference>
<evidence type="ECO:0000313" key="2">
    <source>
        <dbReference type="Proteomes" id="UP000482800"/>
    </source>
</evidence>
<name>A0A6V8KKH9_9ACTN</name>
<accession>A0A6V8KKH9</accession>
<sequence>MYSQVTPPGSEVAASGAALAVPDMATASGTAATIAANRIALRADDPVMVLPPGP</sequence>
<reference evidence="1 2" key="1">
    <citation type="submission" date="2020-03" db="EMBL/GenBank/DDBJ databases">
        <title>Whole genome shotgun sequence of Phytohabitans houttuyneae NBRC 108639.</title>
        <authorList>
            <person name="Komaki H."/>
            <person name="Tamura T."/>
        </authorList>
    </citation>
    <scope>NUCLEOTIDE SEQUENCE [LARGE SCALE GENOMIC DNA]</scope>
    <source>
        <strain evidence="1 2">NBRC 108639</strain>
    </source>
</reference>
<evidence type="ECO:0000313" key="1">
    <source>
        <dbReference type="EMBL" id="GFJ81195.1"/>
    </source>
</evidence>
<comment type="caution">
    <text evidence="1">The sequence shown here is derived from an EMBL/GenBank/DDBJ whole genome shotgun (WGS) entry which is preliminary data.</text>
</comment>
<protein>
    <submittedName>
        <fullName evidence="1">Uncharacterized protein</fullName>
    </submittedName>
</protein>
<proteinExistence type="predicted"/>
<dbReference type="EMBL" id="BLPF01000002">
    <property type="protein sequence ID" value="GFJ81195.1"/>
    <property type="molecule type" value="Genomic_DNA"/>
</dbReference>
<organism evidence="1 2">
    <name type="scientific">Phytohabitans houttuyneae</name>
    <dbReference type="NCBI Taxonomy" id="1076126"/>
    <lineage>
        <taxon>Bacteria</taxon>
        <taxon>Bacillati</taxon>
        <taxon>Actinomycetota</taxon>
        <taxon>Actinomycetes</taxon>
        <taxon>Micromonosporales</taxon>
        <taxon>Micromonosporaceae</taxon>
    </lineage>
</organism>
<reference evidence="1 2" key="2">
    <citation type="submission" date="2020-03" db="EMBL/GenBank/DDBJ databases">
        <authorList>
            <person name="Ichikawa N."/>
            <person name="Kimura A."/>
            <person name="Kitahashi Y."/>
            <person name="Uohara A."/>
        </authorList>
    </citation>
    <scope>NUCLEOTIDE SEQUENCE [LARGE SCALE GENOMIC DNA]</scope>
    <source>
        <strain evidence="1 2">NBRC 108639</strain>
    </source>
</reference>
<dbReference type="AlphaFoldDB" id="A0A6V8KKH9"/>